<comment type="cofactor">
    <cofactor evidence="1">
        <name>[4Fe-4S] cluster</name>
        <dbReference type="ChEBI" id="CHEBI:49883"/>
    </cofactor>
</comment>
<dbReference type="PANTHER" id="PTHR11228:SF7">
    <property type="entry name" value="PQQA PEPTIDE CYCLASE"/>
    <property type="match status" value="1"/>
</dbReference>
<dbReference type="Pfam" id="PF04055">
    <property type="entry name" value="Radical_SAM"/>
    <property type="match status" value="1"/>
</dbReference>
<dbReference type="GO" id="GO:0016491">
    <property type="term" value="F:oxidoreductase activity"/>
    <property type="evidence" value="ECO:0007669"/>
    <property type="project" value="UniProtKB-KW"/>
</dbReference>
<dbReference type="SFLD" id="SFLDG01067">
    <property type="entry name" value="SPASM/twitch_domain_containing"/>
    <property type="match status" value="1"/>
</dbReference>
<evidence type="ECO:0000256" key="2">
    <source>
        <dbReference type="ARBA" id="ARBA00022485"/>
    </source>
</evidence>
<keyword evidence="3" id="KW-0949">S-adenosyl-L-methionine</keyword>
<reference evidence="9" key="1">
    <citation type="journal article" date="2021" name="PeerJ">
        <title>Extensive microbial diversity within the chicken gut microbiome revealed by metagenomics and culture.</title>
        <authorList>
            <person name="Gilroy R."/>
            <person name="Ravi A."/>
            <person name="Getino M."/>
            <person name="Pursley I."/>
            <person name="Horton D.L."/>
            <person name="Alikhan N.F."/>
            <person name="Baker D."/>
            <person name="Gharbi K."/>
            <person name="Hall N."/>
            <person name="Watson M."/>
            <person name="Adriaenssens E.M."/>
            <person name="Foster-Nyarko E."/>
            <person name="Jarju S."/>
            <person name="Secka A."/>
            <person name="Antonio M."/>
            <person name="Oren A."/>
            <person name="Chaudhuri R.R."/>
            <person name="La Ragione R."/>
            <person name="Hildebrand F."/>
            <person name="Pallen M.J."/>
        </authorList>
    </citation>
    <scope>NUCLEOTIDE SEQUENCE</scope>
    <source>
        <strain evidence="9">ChiGjej2B2-7701</strain>
    </source>
</reference>
<sequence>MGALKDMGWKGFSGDMWANARRNCIPISGTFELTPLCNFRCRMCYVRLDASEVARHGRLLNTEEWLDIATQAMGLGTYHLTLTGGEALTRQDFPELYRKLIEKGLLTSVLSNGSLVDDAMVELFRTYAPTHLRFTLYGSSNKTYERLCGVPDGFDRVIASLKALKRAKVAFSLAFTVTTENVNDTEAVLDIAESLGVNIGVTANLLPAVRHAKSDAKTLRLSRSEEPRITRPIDNYRPNPLGTHRHELTDDLFRCCKSYRTSFFVDWNGRMESCAFMSGHGANLLNEPFELAWKHLNDRLSSLIVPEECRACPAWERCPICPGMRQAETGSADGIPSSRCEEIRAQLRNSECTCDPKEVNCNEEDVRDTGSGAVLG</sequence>
<dbReference type="InterPro" id="IPR050377">
    <property type="entry name" value="Radical_SAM_PqqE_MftC-like"/>
</dbReference>
<dbReference type="AlphaFoldDB" id="A0A921LSM6"/>
<dbReference type="SFLD" id="SFLDS00029">
    <property type="entry name" value="Radical_SAM"/>
    <property type="match status" value="1"/>
</dbReference>
<dbReference type="Gene3D" id="3.20.20.70">
    <property type="entry name" value="Aldolase class I"/>
    <property type="match status" value="1"/>
</dbReference>
<dbReference type="GO" id="GO:0051539">
    <property type="term" value="F:4 iron, 4 sulfur cluster binding"/>
    <property type="evidence" value="ECO:0007669"/>
    <property type="project" value="UniProtKB-KW"/>
</dbReference>
<feature type="domain" description="Radical SAM core" evidence="8">
    <location>
        <begin position="23"/>
        <end position="237"/>
    </location>
</feature>
<dbReference type="InterPro" id="IPR013785">
    <property type="entry name" value="Aldolase_TIM"/>
</dbReference>
<accession>A0A921LSM6</accession>
<keyword evidence="7" id="KW-0411">Iron-sulfur</keyword>
<dbReference type="GO" id="GO:0046872">
    <property type="term" value="F:metal ion binding"/>
    <property type="evidence" value="ECO:0007669"/>
    <property type="project" value="UniProtKB-KW"/>
</dbReference>
<dbReference type="InterPro" id="IPR007197">
    <property type="entry name" value="rSAM"/>
</dbReference>
<keyword evidence="6" id="KW-0408">Iron</keyword>
<keyword evidence="5" id="KW-0560">Oxidoreductase</keyword>
<gene>
    <name evidence="9" type="ORF">K8U80_03060</name>
</gene>
<evidence type="ECO:0000256" key="4">
    <source>
        <dbReference type="ARBA" id="ARBA00022723"/>
    </source>
</evidence>
<evidence type="ECO:0000256" key="1">
    <source>
        <dbReference type="ARBA" id="ARBA00001966"/>
    </source>
</evidence>
<name>A0A921LSM6_9ACTN</name>
<dbReference type="EMBL" id="DYVF01000022">
    <property type="protein sequence ID" value="HJG30358.1"/>
    <property type="molecule type" value="Genomic_DNA"/>
</dbReference>
<dbReference type="CDD" id="cd01335">
    <property type="entry name" value="Radical_SAM"/>
    <property type="match status" value="1"/>
</dbReference>
<dbReference type="SUPFAM" id="SSF102114">
    <property type="entry name" value="Radical SAM enzymes"/>
    <property type="match status" value="1"/>
</dbReference>
<dbReference type="PROSITE" id="PS01305">
    <property type="entry name" value="MOAA_NIFB_PQQE"/>
    <property type="match status" value="1"/>
</dbReference>
<keyword evidence="4" id="KW-0479">Metal-binding</keyword>
<comment type="caution">
    <text evidence="9">The sequence shown here is derived from an EMBL/GenBank/DDBJ whole genome shotgun (WGS) entry which is preliminary data.</text>
</comment>
<dbReference type="PANTHER" id="PTHR11228">
    <property type="entry name" value="RADICAL SAM DOMAIN PROTEIN"/>
    <property type="match status" value="1"/>
</dbReference>
<evidence type="ECO:0000256" key="6">
    <source>
        <dbReference type="ARBA" id="ARBA00023004"/>
    </source>
</evidence>
<proteinExistence type="predicted"/>
<evidence type="ECO:0000256" key="3">
    <source>
        <dbReference type="ARBA" id="ARBA00022691"/>
    </source>
</evidence>
<dbReference type="Proteomes" id="UP000746751">
    <property type="component" value="Unassembled WGS sequence"/>
</dbReference>
<dbReference type="InterPro" id="IPR058240">
    <property type="entry name" value="rSAM_sf"/>
</dbReference>
<reference evidence="9" key="2">
    <citation type="submission" date="2021-09" db="EMBL/GenBank/DDBJ databases">
        <authorList>
            <person name="Gilroy R."/>
        </authorList>
    </citation>
    <scope>NUCLEOTIDE SEQUENCE</scope>
    <source>
        <strain evidence="9">ChiGjej2B2-7701</strain>
    </source>
</reference>
<organism evidence="9 10">
    <name type="scientific">Collinsella ihumii</name>
    <dbReference type="NCBI Taxonomy" id="1720204"/>
    <lineage>
        <taxon>Bacteria</taxon>
        <taxon>Bacillati</taxon>
        <taxon>Actinomycetota</taxon>
        <taxon>Coriobacteriia</taxon>
        <taxon>Coriobacteriales</taxon>
        <taxon>Coriobacteriaceae</taxon>
        <taxon>Collinsella</taxon>
    </lineage>
</organism>
<evidence type="ECO:0000256" key="5">
    <source>
        <dbReference type="ARBA" id="ARBA00023002"/>
    </source>
</evidence>
<evidence type="ECO:0000259" key="8">
    <source>
        <dbReference type="PROSITE" id="PS51918"/>
    </source>
</evidence>
<dbReference type="PROSITE" id="PS51918">
    <property type="entry name" value="RADICAL_SAM"/>
    <property type="match status" value="1"/>
</dbReference>
<keyword evidence="2" id="KW-0004">4Fe-4S</keyword>
<evidence type="ECO:0000256" key="7">
    <source>
        <dbReference type="ARBA" id="ARBA00023014"/>
    </source>
</evidence>
<dbReference type="InterPro" id="IPR000385">
    <property type="entry name" value="MoaA_NifB_PqqE_Fe-S-bd_CS"/>
</dbReference>
<protein>
    <submittedName>
        <fullName evidence="9">Radical SAM protein</fullName>
    </submittedName>
</protein>
<evidence type="ECO:0000313" key="10">
    <source>
        <dbReference type="Proteomes" id="UP000746751"/>
    </source>
</evidence>
<evidence type="ECO:0000313" key="9">
    <source>
        <dbReference type="EMBL" id="HJG30358.1"/>
    </source>
</evidence>